<dbReference type="GO" id="GO:0004571">
    <property type="term" value="F:mannosyl-oligosaccharide 1,2-alpha-mannosidase activity"/>
    <property type="evidence" value="ECO:0007669"/>
    <property type="project" value="InterPro"/>
</dbReference>
<dbReference type="InterPro" id="IPR001382">
    <property type="entry name" value="Glyco_hydro_47"/>
</dbReference>
<evidence type="ECO:0000313" key="7">
    <source>
        <dbReference type="EMBL" id="KAB5524923.1"/>
    </source>
</evidence>
<dbReference type="InterPro" id="IPR012341">
    <property type="entry name" value="6hp_glycosidase-like_sf"/>
</dbReference>
<evidence type="ECO:0000256" key="6">
    <source>
        <dbReference type="RuleBase" id="RU361193"/>
    </source>
</evidence>
<organism evidence="7 8">
    <name type="scientific">Salix brachista</name>
    <dbReference type="NCBI Taxonomy" id="2182728"/>
    <lineage>
        <taxon>Eukaryota</taxon>
        <taxon>Viridiplantae</taxon>
        <taxon>Streptophyta</taxon>
        <taxon>Embryophyta</taxon>
        <taxon>Tracheophyta</taxon>
        <taxon>Spermatophyta</taxon>
        <taxon>Magnoliopsida</taxon>
        <taxon>eudicotyledons</taxon>
        <taxon>Gunneridae</taxon>
        <taxon>Pentapetalae</taxon>
        <taxon>rosids</taxon>
        <taxon>fabids</taxon>
        <taxon>Malpighiales</taxon>
        <taxon>Salicaceae</taxon>
        <taxon>Saliceae</taxon>
        <taxon>Salix</taxon>
    </lineage>
</organism>
<dbReference type="GO" id="GO:0044322">
    <property type="term" value="C:endoplasmic reticulum quality control compartment"/>
    <property type="evidence" value="ECO:0007669"/>
    <property type="project" value="GOC"/>
</dbReference>
<comment type="similarity">
    <text evidence="2 6">Belongs to the glycosyl hydrolase 47 family.</text>
</comment>
<evidence type="ECO:0000256" key="3">
    <source>
        <dbReference type="ARBA" id="ARBA00022824"/>
    </source>
</evidence>
<dbReference type="InterPro" id="IPR036026">
    <property type="entry name" value="Seven-hairpin_glycosidases"/>
</dbReference>
<keyword evidence="6" id="KW-0326">Glycosidase</keyword>
<dbReference type="AlphaFoldDB" id="A0A5N5K4R2"/>
<comment type="subcellular location">
    <subcellularLocation>
        <location evidence="1">Endoplasmic reticulum</location>
    </subcellularLocation>
</comment>
<keyword evidence="5" id="KW-0479">Metal-binding</keyword>
<dbReference type="InterPro" id="IPR044674">
    <property type="entry name" value="EDEM1/2/3"/>
</dbReference>
<accession>A0A5N5K4R2</accession>
<dbReference type="EMBL" id="VDCV01000015">
    <property type="protein sequence ID" value="KAB5524923.1"/>
    <property type="molecule type" value="Genomic_DNA"/>
</dbReference>
<comment type="caution">
    <text evidence="7">The sequence shown here is derived from an EMBL/GenBank/DDBJ whole genome shotgun (WGS) entry which is preliminary data.</text>
</comment>
<dbReference type="Proteomes" id="UP000326939">
    <property type="component" value="Chromosome 15"/>
</dbReference>
<evidence type="ECO:0000256" key="2">
    <source>
        <dbReference type="ARBA" id="ARBA00007658"/>
    </source>
</evidence>
<proteinExistence type="inferred from homology"/>
<dbReference type="PANTHER" id="PTHR45679:SF5">
    <property type="entry name" value="ER DEGRADATION-ENHANCING ALPHA-MANNOSIDASE-LIKE PROTEIN 1"/>
    <property type="match status" value="1"/>
</dbReference>
<reference evidence="8" key="1">
    <citation type="journal article" date="2019" name="Gigascience">
        <title>De novo genome assembly of the endangered Acer yangbiense, a plant species with extremely small populations endemic to Yunnan Province, China.</title>
        <authorList>
            <person name="Yang J."/>
            <person name="Wariss H.M."/>
            <person name="Tao L."/>
            <person name="Zhang R."/>
            <person name="Yun Q."/>
            <person name="Hollingsworth P."/>
            <person name="Dao Z."/>
            <person name="Luo G."/>
            <person name="Guo H."/>
            <person name="Ma Y."/>
            <person name="Sun W."/>
        </authorList>
    </citation>
    <scope>NUCLEOTIDE SEQUENCE [LARGE SCALE GENOMIC DNA]</scope>
    <source>
        <strain evidence="8">cv. br00</strain>
    </source>
</reference>
<name>A0A5N5K4R2_9ROSI</name>
<keyword evidence="3" id="KW-0256">Endoplasmic reticulum</keyword>
<feature type="binding site" evidence="5">
    <location>
        <position position="233"/>
    </location>
    <ligand>
        <name>Ca(2+)</name>
        <dbReference type="ChEBI" id="CHEBI:29108"/>
    </ligand>
</feature>
<dbReference type="Gene3D" id="1.50.10.10">
    <property type="match status" value="1"/>
</dbReference>
<dbReference type="EC" id="3.2.1.-" evidence="6"/>
<evidence type="ECO:0000256" key="5">
    <source>
        <dbReference type="PIRSR" id="PIRSR601382-2"/>
    </source>
</evidence>
<keyword evidence="6" id="KW-0378">Hydrolase</keyword>
<evidence type="ECO:0000256" key="1">
    <source>
        <dbReference type="ARBA" id="ARBA00004240"/>
    </source>
</evidence>
<keyword evidence="4" id="KW-0325">Glycoprotein</keyword>
<evidence type="ECO:0000256" key="4">
    <source>
        <dbReference type="ARBA" id="ARBA00023180"/>
    </source>
</evidence>
<dbReference type="GO" id="GO:1904380">
    <property type="term" value="P:endoplasmic reticulum mannose trimming"/>
    <property type="evidence" value="ECO:0007669"/>
    <property type="project" value="InterPro"/>
</dbReference>
<sequence length="336" mass="39009">MDLNCVIASDGIACVNYLSLHVCYLTMILETLDYVWIHVGVDSFYEYLFKAHILFGKEDFWRMFHSAYLAVQKYFRHGPWYHEADMRTGKATYWQLTSLQAFWPGLQATANTSHREFVYVWKKFGVLPERYLLDHQMLHPTEKYYPLRPELAESTFYLYQATKDPWYMEVGETIVNSLNSYTKVEGGFASIRDVTTMQTEDHMHSFFLAETCKYLYLLFDDSFLVDRNYIFTTEGHPLPVLSAWQDRLPEIYIPSNWTYVKDEKQTKRSSAMSLQVCPALSLNAGHGEQLVESACHVPDARSDHKCFGDEECGVDSTSCRRRSCSMAGYCGLWLVA</sequence>
<evidence type="ECO:0000313" key="8">
    <source>
        <dbReference type="Proteomes" id="UP000326939"/>
    </source>
</evidence>
<gene>
    <name evidence="7" type="ORF">DKX38_022672</name>
</gene>
<dbReference type="PRINTS" id="PR00747">
    <property type="entry name" value="GLYHDRLASE47"/>
</dbReference>
<dbReference type="GO" id="GO:0005509">
    <property type="term" value="F:calcium ion binding"/>
    <property type="evidence" value="ECO:0007669"/>
    <property type="project" value="InterPro"/>
</dbReference>
<comment type="cofactor">
    <cofactor evidence="5">
        <name>Ca(2+)</name>
        <dbReference type="ChEBI" id="CHEBI:29108"/>
    </cofactor>
</comment>
<protein>
    <recommendedName>
        <fullName evidence="6">alpha-1,2-Mannosidase</fullName>
        <ecNumber evidence="6">3.2.1.-</ecNumber>
    </recommendedName>
</protein>
<keyword evidence="5" id="KW-0106">Calcium</keyword>
<dbReference type="SUPFAM" id="SSF48225">
    <property type="entry name" value="Seven-hairpin glycosidases"/>
    <property type="match status" value="1"/>
</dbReference>
<dbReference type="Pfam" id="PF01532">
    <property type="entry name" value="Glyco_hydro_47"/>
    <property type="match status" value="1"/>
</dbReference>
<dbReference type="PANTHER" id="PTHR45679">
    <property type="entry name" value="ER DEGRADATION-ENHANCING ALPHA-MANNOSIDASE-LIKE PROTEIN 2"/>
    <property type="match status" value="1"/>
</dbReference>
<keyword evidence="8" id="KW-1185">Reference proteome</keyword>
<dbReference type="GO" id="GO:0005975">
    <property type="term" value="P:carbohydrate metabolic process"/>
    <property type="evidence" value="ECO:0007669"/>
    <property type="project" value="InterPro"/>
</dbReference>
<dbReference type="GO" id="GO:0016020">
    <property type="term" value="C:membrane"/>
    <property type="evidence" value="ECO:0007669"/>
    <property type="project" value="InterPro"/>
</dbReference>